<reference evidence="2" key="2">
    <citation type="submission" date="2022-06" db="UniProtKB">
        <authorList>
            <consortium name="EnsemblMetazoa"/>
        </authorList>
    </citation>
    <scope>IDENTIFICATION</scope>
</reference>
<dbReference type="PANTHER" id="PTHR46182">
    <property type="entry name" value="FI19480P1"/>
    <property type="match status" value="1"/>
</dbReference>
<feature type="transmembrane region" description="Helical" evidence="1">
    <location>
        <begin position="414"/>
        <end position="436"/>
    </location>
</feature>
<keyword evidence="3" id="KW-1185">Reference proteome</keyword>
<dbReference type="EnsemblMetazoa" id="OVOC2945.1">
    <property type="protein sequence ID" value="OVOC2945.1"/>
    <property type="gene ID" value="WBGene00239754"/>
</dbReference>
<dbReference type="OMA" id="YWITCFE"/>
<feature type="transmembrane region" description="Helical" evidence="1">
    <location>
        <begin position="379"/>
        <end position="402"/>
    </location>
</feature>
<keyword evidence="1" id="KW-0472">Membrane</keyword>
<evidence type="ECO:0000313" key="3">
    <source>
        <dbReference type="Proteomes" id="UP000024404"/>
    </source>
</evidence>
<dbReference type="Proteomes" id="UP000024404">
    <property type="component" value="Unassembled WGS sequence"/>
</dbReference>
<dbReference type="GO" id="GO:0016020">
    <property type="term" value="C:membrane"/>
    <property type="evidence" value="ECO:0007669"/>
    <property type="project" value="TreeGrafter"/>
</dbReference>
<dbReference type="PANTHER" id="PTHR46182:SF2">
    <property type="entry name" value="FI19480P1"/>
    <property type="match status" value="1"/>
</dbReference>
<dbReference type="GO" id="GO:0031410">
    <property type="term" value="C:cytoplasmic vesicle"/>
    <property type="evidence" value="ECO:0007669"/>
    <property type="project" value="TreeGrafter"/>
</dbReference>
<evidence type="ECO:0008006" key="4">
    <source>
        <dbReference type="Google" id="ProtNLM"/>
    </source>
</evidence>
<reference evidence="3" key="1">
    <citation type="submission" date="2013-10" db="EMBL/GenBank/DDBJ databases">
        <title>Genome sequencing of Onchocerca volvulus.</title>
        <authorList>
            <person name="Cotton J."/>
            <person name="Tsai J."/>
            <person name="Stanley E."/>
            <person name="Tracey A."/>
            <person name="Holroyd N."/>
            <person name="Lustigman S."/>
            <person name="Berriman M."/>
        </authorList>
    </citation>
    <scope>NUCLEOTIDE SEQUENCE</scope>
</reference>
<name>A0A8R1TRF6_ONCVO</name>
<dbReference type="InterPro" id="IPR013783">
    <property type="entry name" value="Ig-like_fold"/>
</dbReference>
<dbReference type="Pfam" id="PF22352">
    <property type="entry name" value="K319L-like_PKD"/>
    <property type="match status" value="1"/>
</dbReference>
<keyword evidence="1" id="KW-0812">Transmembrane</keyword>
<accession>A0A8R1TRF6</accession>
<dbReference type="InterPro" id="IPR035986">
    <property type="entry name" value="PKD_dom_sf"/>
</dbReference>
<dbReference type="GO" id="GO:0001764">
    <property type="term" value="P:neuron migration"/>
    <property type="evidence" value="ECO:0007669"/>
    <property type="project" value="TreeGrafter"/>
</dbReference>
<sequence>MGQDQTINYWITCFEHDCRLLNSQGYDIAGITFNLLKNNRTWKRNVIHSNKQEITHFSRKNVANDLCNNKCVTNEICEVTTGKCVCIADFIRISNGSCVSIPTTGSLPDSSFSTPKFEIFGPTTVQLPHDSAILSIKFADSHGIFCYVITEISEDQSNFTYYWEVLDGGGFGTASTYTEPTLIIKNLKEGMMRLRVTITNSTSKSFKDATLRVLAEKHANKPPVALIRPSNQIHVNEGSHLVLDAEGSSDDSGQPLEFEWKLLNGPAISLPAMNTAVLRLDNLVPGNYTFGLIVRDQQGATDEKRAEVIVAAKRDDPPKALITVCGDPLSRSAIDIRLPQNSLQLCANTSTDDNVRLFYSIHLAALRGDYSPLFKHQNMVTIIGAISFCVSSMCLLQGIVIYKWFRVDNYTTKLSVDFTGFLFPIFVHLTFIKNYYEFLLENNKN</sequence>
<dbReference type="EMBL" id="CMVM020000076">
    <property type="status" value="NOT_ANNOTATED_CDS"/>
    <property type="molecule type" value="Genomic_DNA"/>
</dbReference>
<dbReference type="AlphaFoldDB" id="A0A8R1TRF6"/>
<evidence type="ECO:0000256" key="1">
    <source>
        <dbReference type="SAM" id="Phobius"/>
    </source>
</evidence>
<dbReference type="InterPro" id="IPR029865">
    <property type="entry name" value="KIAA0319-like"/>
</dbReference>
<proteinExistence type="predicted"/>
<dbReference type="SUPFAM" id="SSF49299">
    <property type="entry name" value="PKD domain"/>
    <property type="match status" value="1"/>
</dbReference>
<dbReference type="Gene3D" id="2.60.40.10">
    <property type="entry name" value="Immunoglobulins"/>
    <property type="match status" value="2"/>
</dbReference>
<keyword evidence="1" id="KW-1133">Transmembrane helix</keyword>
<organism evidence="2 3">
    <name type="scientific">Onchocerca volvulus</name>
    <dbReference type="NCBI Taxonomy" id="6282"/>
    <lineage>
        <taxon>Eukaryota</taxon>
        <taxon>Metazoa</taxon>
        <taxon>Ecdysozoa</taxon>
        <taxon>Nematoda</taxon>
        <taxon>Chromadorea</taxon>
        <taxon>Rhabditida</taxon>
        <taxon>Spirurina</taxon>
        <taxon>Spiruromorpha</taxon>
        <taxon>Filarioidea</taxon>
        <taxon>Onchocercidae</taxon>
        <taxon>Onchocerca</taxon>
    </lineage>
</organism>
<protein>
    <recommendedName>
        <fullName evidence="4">PKD domain-containing protein</fullName>
    </recommendedName>
</protein>
<evidence type="ECO:0000313" key="2">
    <source>
        <dbReference type="EnsemblMetazoa" id="OVOC2945.1"/>
    </source>
</evidence>